<dbReference type="RefSeq" id="XP_009493358.1">
    <property type="nucleotide sequence ID" value="XM_009495083.1"/>
</dbReference>
<proteinExistence type="predicted"/>
<feature type="region of interest" description="Disordered" evidence="1">
    <location>
        <begin position="1"/>
        <end position="29"/>
    </location>
</feature>
<feature type="region of interest" description="Disordered" evidence="1">
    <location>
        <begin position="154"/>
        <end position="196"/>
    </location>
</feature>
<dbReference type="AlphaFoldDB" id="A0A058ZBI1"/>
<evidence type="ECO:0000313" key="3">
    <source>
        <dbReference type="Proteomes" id="UP000030693"/>
    </source>
</evidence>
<feature type="compositionally biased region" description="Polar residues" evidence="1">
    <location>
        <begin position="95"/>
        <end position="105"/>
    </location>
</feature>
<evidence type="ECO:0000313" key="2">
    <source>
        <dbReference type="EMBL" id="KCV71780.1"/>
    </source>
</evidence>
<dbReference type="EMBL" id="KB932202">
    <property type="protein sequence ID" value="KCV71780.1"/>
    <property type="molecule type" value="Genomic_DNA"/>
</dbReference>
<dbReference type="GeneID" id="20525923"/>
<evidence type="ECO:0000256" key="1">
    <source>
        <dbReference type="SAM" id="MobiDB-lite"/>
    </source>
</evidence>
<gene>
    <name evidence="2" type="ORF">H696_01198</name>
</gene>
<protein>
    <submittedName>
        <fullName evidence="2">Uncharacterized protein</fullName>
    </submittedName>
</protein>
<feature type="region of interest" description="Disordered" evidence="1">
    <location>
        <begin position="42"/>
        <end position="139"/>
    </location>
</feature>
<sequence length="287" mass="31879">MMVVMVMEKRGRAREGVRRATGHSHQRKRHRYKENLYLPSRGRQHRRPHTWGPRPLGALHLNSRHRRGRGTSPPVARRHQARAISHSTHKDPACNATSTRVTLSDTHTREGAGISGTSRSGGRLSNSPGAPSSLPANRMGGCLTQARALCIPARPQSPFRSPPNGQSELHKRSHSRLRHSHPEGHNGHTVAHARQPRRSVLQTYSPFTGQALVSMAPCLRCAAHAHAHKGREQSHAIFRSRHHHPGRGRKSGPLSQWTSLLDNIKYEHTHTHTHTQLGSTGGEMTGH</sequence>
<reference evidence="2" key="1">
    <citation type="submission" date="2013-04" db="EMBL/GenBank/DDBJ databases">
        <title>The Genome Sequence of Fonticula alba ATCC 38817.</title>
        <authorList>
            <consortium name="The Broad Institute Genomics Platform"/>
            <person name="Russ C."/>
            <person name="Cuomo C."/>
            <person name="Burger G."/>
            <person name="Gray M.W."/>
            <person name="Holland P.W.H."/>
            <person name="King N."/>
            <person name="Lang F.B.F."/>
            <person name="Roger A.J."/>
            <person name="Ruiz-Trillo I."/>
            <person name="Brown M."/>
            <person name="Walker B."/>
            <person name="Young S."/>
            <person name="Zeng Q."/>
            <person name="Gargeya S."/>
            <person name="Fitzgerald M."/>
            <person name="Haas B."/>
            <person name="Abouelleil A."/>
            <person name="Allen A.W."/>
            <person name="Alvarado L."/>
            <person name="Arachchi H.M."/>
            <person name="Berlin A.M."/>
            <person name="Chapman S.B."/>
            <person name="Gainer-Dewar J."/>
            <person name="Goldberg J."/>
            <person name="Griggs A."/>
            <person name="Gujja S."/>
            <person name="Hansen M."/>
            <person name="Howarth C."/>
            <person name="Imamovic A."/>
            <person name="Ireland A."/>
            <person name="Larimer J."/>
            <person name="McCowan C."/>
            <person name="Murphy C."/>
            <person name="Pearson M."/>
            <person name="Poon T.W."/>
            <person name="Priest M."/>
            <person name="Roberts A."/>
            <person name="Saif S."/>
            <person name="Shea T."/>
            <person name="Sisk P."/>
            <person name="Sykes S."/>
            <person name="Wortman J."/>
            <person name="Nusbaum C."/>
            <person name="Birren B."/>
        </authorList>
    </citation>
    <scope>NUCLEOTIDE SEQUENCE [LARGE SCALE GENOMIC DNA]</scope>
    <source>
        <strain evidence="2">ATCC 38817</strain>
    </source>
</reference>
<feature type="compositionally biased region" description="Basic and acidic residues" evidence="1">
    <location>
        <begin position="7"/>
        <end position="18"/>
    </location>
</feature>
<dbReference type="Proteomes" id="UP000030693">
    <property type="component" value="Unassembled WGS sequence"/>
</dbReference>
<feature type="compositionally biased region" description="Polar residues" evidence="1">
    <location>
        <begin position="115"/>
        <end position="130"/>
    </location>
</feature>
<feature type="compositionally biased region" description="Basic residues" evidence="1">
    <location>
        <begin position="20"/>
        <end position="29"/>
    </location>
</feature>
<name>A0A058ZBI1_FONAL</name>
<accession>A0A058ZBI1</accession>
<keyword evidence="3" id="KW-1185">Reference proteome</keyword>
<organism evidence="2">
    <name type="scientific">Fonticula alba</name>
    <name type="common">Slime mold</name>
    <dbReference type="NCBI Taxonomy" id="691883"/>
    <lineage>
        <taxon>Eukaryota</taxon>
        <taxon>Rotosphaerida</taxon>
        <taxon>Fonticulaceae</taxon>
        <taxon>Fonticula</taxon>
    </lineage>
</organism>